<comment type="caution">
    <text evidence="1">The sequence shown here is derived from an EMBL/GenBank/DDBJ whole genome shotgun (WGS) entry which is preliminary data.</text>
</comment>
<name>A0A7X4WEX5_9GAMM</name>
<evidence type="ECO:0000313" key="2">
    <source>
        <dbReference type="Proteomes" id="UP000465712"/>
    </source>
</evidence>
<reference evidence="1 2" key="1">
    <citation type="submission" date="2017-05" db="EMBL/GenBank/DDBJ databases">
        <title>High clonality and local adaptation shapes Vibrionaceae linages within an endangered oasis.</title>
        <authorList>
            <person name="Vazquez-Rosas-Landa M."/>
        </authorList>
    </citation>
    <scope>NUCLEOTIDE SEQUENCE [LARGE SCALE GENOMIC DNA]</scope>
    <source>
        <strain evidence="1 2">P46_P4S1P180</strain>
    </source>
</reference>
<dbReference type="Pfam" id="PF08732">
    <property type="entry name" value="HIM1"/>
    <property type="match status" value="1"/>
</dbReference>
<dbReference type="InterPro" id="IPR036291">
    <property type="entry name" value="NAD(P)-bd_dom_sf"/>
</dbReference>
<dbReference type="RefSeq" id="WP_161446522.1">
    <property type="nucleotide sequence ID" value="NZ_WXWV01000095.1"/>
</dbReference>
<dbReference type="EMBL" id="WXWW01000259">
    <property type="protein sequence ID" value="NAW67132.1"/>
    <property type="molecule type" value="Genomic_DNA"/>
</dbReference>
<dbReference type="PANTHER" id="PTHR14097">
    <property type="entry name" value="OXIDOREDUCTASE HTATIP2"/>
    <property type="match status" value="1"/>
</dbReference>
<protein>
    <submittedName>
        <fullName evidence="1">Oxidoreductase</fullName>
    </submittedName>
</protein>
<organism evidence="1 2">
    <name type="scientific">Photobacterium halotolerans</name>
    <dbReference type="NCBI Taxonomy" id="265726"/>
    <lineage>
        <taxon>Bacteria</taxon>
        <taxon>Pseudomonadati</taxon>
        <taxon>Pseudomonadota</taxon>
        <taxon>Gammaproteobacteria</taxon>
        <taxon>Vibrionales</taxon>
        <taxon>Vibrionaceae</taxon>
        <taxon>Photobacterium</taxon>
    </lineage>
</organism>
<dbReference type="InterPro" id="IPR014843">
    <property type="entry name" value="Him1/Fmp52"/>
</dbReference>
<dbReference type="SUPFAM" id="SSF51735">
    <property type="entry name" value="NAD(P)-binding Rossmann-fold domains"/>
    <property type="match status" value="1"/>
</dbReference>
<gene>
    <name evidence="1" type="ORF">CAG72_18215</name>
</gene>
<dbReference type="Gene3D" id="3.40.50.720">
    <property type="entry name" value="NAD(P)-binding Rossmann-like Domain"/>
    <property type="match status" value="1"/>
</dbReference>
<sequence>MQREISAIIAGSTGLVGNELLHLLLGNGAMEKVYALTRTALPYRSKNLVQIVHPELRITEWEDTDPVPELGFICLGTTKKSAGSKAGLEAVDVELVKSVARSMLQLGVQHLVVISSLGATPYSPSFYLRCKAKMEQALSDMGFSHCIFVRPGPLTGERSESRQDEVLLQKGLELAQPLLVGPLSHLAPIPAEDVALTMLNLAMKALELPPTPAEIHSGNALRRHTADTQHTQA</sequence>
<dbReference type="PANTHER" id="PTHR14097:SF7">
    <property type="entry name" value="OXIDOREDUCTASE HTATIP2"/>
    <property type="match status" value="1"/>
</dbReference>
<evidence type="ECO:0000313" key="1">
    <source>
        <dbReference type="EMBL" id="NAW67132.1"/>
    </source>
</evidence>
<proteinExistence type="predicted"/>
<dbReference type="AlphaFoldDB" id="A0A7X4WEX5"/>
<accession>A0A7X4WEX5</accession>
<dbReference type="Proteomes" id="UP000465712">
    <property type="component" value="Unassembled WGS sequence"/>
</dbReference>